<organism evidence="1 2">
    <name type="scientific">Pleomassaria siparia CBS 279.74</name>
    <dbReference type="NCBI Taxonomy" id="1314801"/>
    <lineage>
        <taxon>Eukaryota</taxon>
        <taxon>Fungi</taxon>
        <taxon>Dikarya</taxon>
        <taxon>Ascomycota</taxon>
        <taxon>Pezizomycotina</taxon>
        <taxon>Dothideomycetes</taxon>
        <taxon>Pleosporomycetidae</taxon>
        <taxon>Pleosporales</taxon>
        <taxon>Pleomassariaceae</taxon>
        <taxon>Pleomassaria</taxon>
    </lineage>
</organism>
<protein>
    <submittedName>
        <fullName evidence="1">Uncharacterized protein</fullName>
    </submittedName>
</protein>
<accession>A0A6G1KKC1</accession>
<name>A0A6G1KKC1_9PLEO</name>
<dbReference type="EMBL" id="MU005765">
    <property type="protein sequence ID" value="KAF2713073.1"/>
    <property type="molecule type" value="Genomic_DNA"/>
</dbReference>
<proteinExistence type="predicted"/>
<reference evidence="1" key="1">
    <citation type="journal article" date="2020" name="Stud. Mycol.">
        <title>101 Dothideomycetes genomes: a test case for predicting lifestyles and emergence of pathogens.</title>
        <authorList>
            <person name="Haridas S."/>
            <person name="Albert R."/>
            <person name="Binder M."/>
            <person name="Bloem J."/>
            <person name="Labutti K."/>
            <person name="Salamov A."/>
            <person name="Andreopoulos B."/>
            <person name="Baker S."/>
            <person name="Barry K."/>
            <person name="Bills G."/>
            <person name="Bluhm B."/>
            <person name="Cannon C."/>
            <person name="Castanera R."/>
            <person name="Culley D."/>
            <person name="Daum C."/>
            <person name="Ezra D."/>
            <person name="Gonzalez J."/>
            <person name="Henrissat B."/>
            <person name="Kuo A."/>
            <person name="Liang C."/>
            <person name="Lipzen A."/>
            <person name="Lutzoni F."/>
            <person name="Magnuson J."/>
            <person name="Mondo S."/>
            <person name="Nolan M."/>
            <person name="Ohm R."/>
            <person name="Pangilinan J."/>
            <person name="Park H.-J."/>
            <person name="Ramirez L."/>
            <person name="Alfaro M."/>
            <person name="Sun H."/>
            <person name="Tritt A."/>
            <person name="Yoshinaga Y."/>
            <person name="Zwiers L.-H."/>
            <person name="Turgeon B."/>
            <person name="Goodwin S."/>
            <person name="Spatafora J."/>
            <person name="Crous P."/>
            <person name="Grigoriev I."/>
        </authorList>
    </citation>
    <scope>NUCLEOTIDE SEQUENCE</scope>
    <source>
        <strain evidence="1">CBS 279.74</strain>
    </source>
</reference>
<dbReference type="OrthoDB" id="3440338at2759"/>
<evidence type="ECO:0000313" key="1">
    <source>
        <dbReference type="EMBL" id="KAF2713073.1"/>
    </source>
</evidence>
<dbReference type="AlphaFoldDB" id="A0A6G1KKC1"/>
<dbReference type="Proteomes" id="UP000799428">
    <property type="component" value="Unassembled WGS sequence"/>
</dbReference>
<keyword evidence="2" id="KW-1185">Reference proteome</keyword>
<gene>
    <name evidence="1" type="ORF">K504DRAFT_371436</name>
</gene>
<evidence type="ECO:0000313" key="2">
    <source>
        <dbReference type="Proteomes" id="UP000799428"/>
    </source>
</evidence>
<sequence length="406" mass="45933">MINIRQHNYDQEEVLLDDQPVVATSCLSETLSEKRLRWSALLGSHQYHTVISQVLAEELPKYTRSTVIPTSLSSIIRECVLILASAPLIFTAVVDGVLTSQIRTSQVLQREYDEIQGRASAQPSIYVHLLADMAGVAPSANQYMLIQEVVLKYIGDTDPELVYLIDNVTPPGISMEMAIRGHRKQLWTGRNSSRRFQTLARFCEGIRARWLETPHGERDMPFAHPPGECGYALNAHARLRQHRRRQSSNYVMNLTEDVCSYLYTSGILPSIFTMHQYIIYLIFRPSQIRIAEIFCSGLLQVWVDNGGGFNHYPAGLSNASGDKVVMVEWAEHEKYTRTTSRLEGNVSVQRNGLEEAVYEMDEEMAEAWRRAFEGQIEGDKDGNIAGEWVSEVGHDDTDMGQLQQHA</sequence>